<dbReference type="InterPro" id="IPR036962">
    <property type="entry name" value="Glyco_hydro_3_N_sf"/>
</dbReference>
<dbReference type="GO" id="GO:0009254">
    <property type="term" value="P:peptidoglycan turnover"/>
    <property type="evidence" value="ECO:0007669"/>
    <property type="project" value="TreeGrafter"/>
</dbReference>
<dbReference type="GO" id="GO:0004563">
    <property type="term" value="F:beta-N-acetylhexosaminidase activity"/>
    <property type="evidence" value="ECO:0007669"/>
    <property type="project" value="UniProtKB-EC"/>
</dbReference>
<keyword evidence="5" id="KW-0326">Glycosidase</keyword>
<reference evidence="8" key="2">
    <citation type="submission" date="2021-04" db="EMBL/GenBank/DDBJ databases">
        <authorList>
            <person name="Gilroy R."/>
        </authorList>
    </citation>
    <scope>NUCLEOTIDE SEQUENCE</scope>
    <source>
        <strain evidence="8">ChiHecec1B25-7008</strain>
    </source>
</reference>
<dbReference type="PANTHER" id="PTHR30480:SF13">
    <property type="entry name" value="BETA-HEXOSAMINIDASE"/>
    <property type="match status" value="1"/>
</dbReference>
<evidence type="ECO:0000256" key="1">
    <source>
        <dbReference type="ARBA" id="ARBA00001231"/>
    </source>
</evidence>
<dbReference type="SUPFAM" id="SSF56601">
    <property type="entry name" value="beta-lactamase/transpeptidase-like"/>
    <property type="match status" value="1"/>
</dbReference>
<evidence type="ECO:0000313" key="8">
    <source>
        <dbReference type="EMBL" id="HJA83615.1"/>
    </source>
</evidence>
<keyword evidence="4 8" id="KW-0378">Hydrolase</keyword>
<dbReference type="PANTHER" id="PTHR30480">
    <property type="entry name" value="BETA-HEXOSAMINIDASE-RELATED"/>
    <property type="match status" value="1"/>
</dbReference>
<sequence length="1013" mass="113801">MRRLGILIVLCVWCALSERTAAQCRFLPIDSLPLPMEEPSLVYSLRNNEECRQWVDSVMQRMSLKERIGQLFIYTIAPQLNKPNTDLLRKVVQEYKVGGLLFSGGLLENQVKLTNQAQEMAGVPLLITFDGEWGLAMRLRGTPSFPRNRVLGCIRDNGLLYEYGREVARQCREIGVQVNFAPVADVNINPDNPVINTRSFGEDPVEVARKVVAYSRGLESGRILSVSKHFPGHGDTDVDSHKALPVLPFTRERLDSVELYPFRRAIRAGLGGIMVGHLEVPAWEPQAGLPSSLSRRIVTDLLKEELGFKGLVFTDALAMRGVSGQRHLCLQALKAGDDLLLVPRSLEGELEAVRAAVRSGELPEAEINRRCRKVLMYKYALGLSKKPHVRLSGLESRLNTPHTRTLMRQLKQAAITVVDEEERPLLPLDLSSRRVAVLQVGEGDVLSPFRTELSRSVRTDFFRLTTGMTESALQTLQKKLSAYERVLVCFSDRRLKNYRTFFTRYLPEVPLVYLLFVSDQQVPRDFGPAPDALLLAHSAETEIQHRVAAILTGQAGADGRLSAAVGRWFRVGEGKTLEVPSQQPYRSLNDLGVDADRLSVIDRIAEEGIEEGAYPGCQIAVWKDGYEVYNKAFGTHCGVSRTGGDSIPVTPDDVYDIASMTKTSATLLAVMKLYDRGRLSLTDRVSDYLPFLLDTDKRDITVRQLLLHESGLPSTILFYRDAIDEDSYEGALFRGTQDAGHPARIGGKTWANPDFRFREGLTSAVRTDSCTWQVADSLWLNPRFKQTCLQQIADAPLLSRRYRYSCVGFILLQQLVEARAGMPMDEFLDREFYRPMGLTHTCYRPLERLPRRIIIPSSVDPFLRKDTLQGFVHDESAAFLGGVSGNAGLFSNAHEQALLYQMLLNGGELNGRRYLSPETCRVFTTTLSRTSRRGLGFDKPDRRNPRRSPCCEEAPASVYGHTGFTGTCAWVDPDDHLVYIFLSNRIFPEVWNNKLSRLDIRTRIQQAVYKALK</sequence>
<dbReference type="InterPro" id="IPR001466">
    <property type="entry name" value="Beta-lactam-related"/>
</dbReference>
<dbReference type="GO" id="GO:0005975">
    <property type="term" value="P:carbohydrate metabolic process"/>
    <property type="evidence" value="ECO:0007669"/>
    <property type="project" value="InterPro"/>
</dbReference>
<evidence type="ECO:0000313" key="9">
    <source>
        <dbReference type="Proteomes" id="UP000823860"/>
    </source>
</evidence>
<name>A0A9D2KUE5_9BACE</name>
<proteinExistence type="inferred from homology"/>
<dbReference type="EC" id="3.2.1.52" evidence="3"/>
<protein>
    <recommendedName>
        <fullName evidence="3">beta-N-acetylhexosaminidase</fullName>
        <ecNumber evidence="3">3.2.1.52</ecNumber>
    </recommendedName>
</protein>
<dbReference type="EMBL" id="DWZE01000077">
    <property type="protein sequence ID" value="HJA83615.1"/>
    <property type="molecule type" value="Genomic_DNA"/>
</dbReference>
<dbReference type="SUPFAM" id="SSF51445">
    <property type="entry name" value="(Trans)glycosidases"/>
    <property type="match status" value="1"/>
</dbReference>
<dbReference type="AlphaFoldDB" id="A0A9D2KUE5"/>
<evidence type="ECO:0000256" key="4">
    <source>
        <dbReference type="ARBA" id="ARBA00022801"/>
    </source>
</evidence>
<dbReference type="Proteomes" id="UP000823860">
    <property type="component" value="Unassembled WGS sequence"/>
</dbReference>
<reference evidence="8" key="1">
    <citation type="journal article" date="2021" name="PeerJ">
        <title>Extensive microbial diversity within the chicken gut microbiome revealed by metagenomics and culture.</title>
        <authorList>
            <person name="Gilroy R."/>
            <person name="Ravi A."/>
            <person name="Getino M."/>
            <person name="Pursley I."/>
            <person name="Horton D.L."/>
            <person name="Alikhan N.F."/>
            <person name="Baker D."/>
            <person name="Gharbi K."/>
            <person name="Hall N."/>
            <person name="Watson M."/>
            <person name="Adriaenssens E.M."/>
            <person name="Foster-Nyarko E."/>
            <person name="Jarju S."/>
            <person name="Secka A."/>
            <person name="Antonio M."/>
            <person name="Oren A."/>
            <person name="Chaudhuri R.R."/>
            <person name="La Ragione R."/>
            <person name="Hildebrand F."/>
            <person name="Pallen M.J."/>
        </authorList>
    </citation>
    <scope>NUCLEOTIDE SEQUENCE</scope>
    <source>
        <strain evidence="8">ChiHecec1B25-7008</strain>
    </source>
</reference>
<feature type="domain" description="Glycoside hydrolase family 3 N-terminal" evidence="7">
    <location>
        <begin position="64"/>
        <end position="375"/>
    </location>
</feature>
<evidence type="ECO:0000256" key="2">
    <source>
        <dbReference type="ARBA" id="ARBA00005336"/>
    </source>
</evidence>
<dbReference type="Gene3D" id="3.40.710.10">
    <property type="entry name" value="DD-peptidase/beta-lactamase superfamily"/>
    <property type="match status" value="1"/>
</dbReference>
<accession>A0A9D2KUE5</accession>
<dbReference type="InterPro" id="IPR012338">
    <property type="entry name" value="Beta-lactam/transpept-like"/>
</dbReference>
<dbReference type="Pfam" id="PF00933">
    <property type="entry name" value="Glyco_hydro_3"/>
    <property type="match status" value="1"/>
</dbReference>
<evidence type="ECO:0000256" key="5">
    <source>
        <dbReference type="ARBA" id="ARBA00023295"/>
    </source>
</evidence>
<evidence type="ECO:0000259" key="7">
    <source>
        <dbReference type="Pfam" id="PF00933"/>
    </source>
</evidence>
<organism evidence="8 9">
    <name type="scientific">Candidatus Bacteroides intestinavium</name>
    <dbReference type="NCBI Taxonomy" id="2838469"/>
    <lineage>
        <taxon>Bacteria</taxon>
        <taxon>Pseudomonadati</taxon>
        <taxon>Bacteroidota</taxon>
        <taxon>Bacteroidia</taxon>
        <taxon>Bacteroidales</taxon>
        <taxon>Bacteroidaceae</taxon>
        <taxon>Bacteroides</taxon>
    </lineage>
</organism>
<dbReference type="InterPro" id="IPR001764">
    <property type="entry name" value="Glyco_hydro_3_N"/>
</dbReference>
<comment type="similarity">
    <text evidence="2">Belongs to the glycosyl hydrolase 3 family.</text>
</comment>
<dbReference type="PRINTS" id="PR00133">
    <property type="entry name" value="GLHYDRLASE3"/>
</dbReference>
<dbReference type="InterPro" id="IPR019800">
    <property type="entry name" value="Glyco_hydro_3_AS"/>
</dbReference>
<comment type="catalytic activity">
    <reaction evidence="1">
        <text>Hydrolysis of terminal non-reducing N-acetyl-D-hexosamine residues in N-acetyl-beta-D-hexosaminides.</text>
        <dbReference type="EC" id="3.2.1.52"/>
    </reaction>
</comment>
<evidence type="ECO:0000256" key="3">
    <source>
        <dbReference type="ARBA" id="ARBA00012663"/>
    </source>
</evidence>
<feature type="domain" description="Beta-lactamase-related" evidence="6">
    <location>
        <begin position="601"/>
        <end position="986"/>
    </location>
</feature>
<comment type="caution">
    <text evidence="8">The sequence shown here is derived from an EMBL/GenBank/DDBJ whole genome shotgun (WGS) entry which is preliminary data.</text>
</comment>
<dbReference type="PROSITE" id="PS00775">
    <property type="entry name" value="GLYCOSYL_HYDROL_F3"/>
    <property type="match status" value="1"/>
</dbReference>
<dbReference type="Gene3D" id="3.20.20.300">
    <property type="entry name" value="Glycoside hydrolase, family 3, N-terminal domain"/>
    <property type="match status" value="1"/>
</dbReference>
<dbReference type="InterPro" id="IPR050226">
    <property type="entry name" value="NagZ_Beta-hexosaminidase"/>
</dbReference>
<gene>
    <name evidence="8" type="ORF">H9785_06585</name>
</gene>
<evidence type="ECO:0000259" key="6">
    <source>
        <dbReference type="Pfam" id="PF00144"/>
    </source>
</evidence>
<dbReference type="Pfam" id="PF00144">
    <property type="entry name" value="Beta-lactamase"/>
    <property type="match status" value="1"/>
</dbReference>
<dbReference type="InterPro" id="IPR017853">
    <property type="entry name" value="GH"/>
</dbReference>